<evidence type="ECO:0000313" key="1">
    <source>
        <dbReference type="EMBL" id="MBB3149896.1"/>
    </source>
</evidence>
<dbReference type="RefSeq" id="WP_112532652.1">
    <property type="nucleotide sequence ID" value="NZ_JACHXN010000049.1"/>
</dbReference>
<proteinExistence type="predicted"/>
<keyword evidence="2" id="KW-1185">Reference proteome</keyword>
<protein>
    <submittedName>
        <fullName evidence="1">Uncharacterized protein</fullName>
    </submittedName>
</protein>
<dbReference type="AlphaFoldDB" id="A0A839UFT4"/>
<accession>A0A839UFT4</accession>
<sequence length="77" mass="8366">MRKRHAGHIIQFSSTELSEGRPEYEAVVGRAASMQRELNGRQPGDPLRAAQVILEVAAMDKPTLRLPLGSDALAAID</sequence>
<gene>
    <name evidence="1" type="ORF">FHS21_006353</name>
</gene>
<dbReference type="Gene3D" id="3.40.50.720">
    <property type="entry name" value="NAD(P)-binding Rossmann-like Domain"/>
    <property type="match status" value="1"/>
</dbReference>
<organism evidence="1 2">
    <name type="scientific">Phyllobacterium trifolii</name>
    <dbReference type="NCBI Taxonomy" id="300193"/>
    <lineage>
        <taxon>Bacteria</taxon>
        <taxon>Pseudomonadati</taxon>
        <taxon>Pseudomonadota</taxon>
        <taxon>Alphaproteobacteria</taxon>
        <taxon>Hyphomicrobiales</taxon>
        <taxon>Phyllobacteriaceae</taxon>
        <taxon>Phyllobacterium</taxon>
    </lineage>
</organism>
<evidence type="ECO:0000313" key="2">
    <source>
        <dbReference type="Proteomes" id="UP000554520"/>
    </source>
</evidence>
<dbReference type="EMBL" id="JACHXN010000049">
    <property type="protein sequence ID" value="MBB3149896.1"/>
    <property type="molecule type" value="Genomic_DNA"/>
</dbReference>
<comment type="caution">
    <text evidence="1">The sequence shown here is derived from an EMBL/GenBank/DDBJ whole genome shotgun (WGS) entry which is preliminary data.</text>
</comment>
<dbReference type="Proteomes" id="UP000554520">
    <property type="component" value="Unassembled WGS sequence"/>
</dbReference>
<reference evidence="1 2" key="1">
    <citation type="submission" date="2020-08" db="EMBL/GenBank/DDBJ databases">
        <title>Genomic Encyclopedia of Type Strains, Phase III (KMG-III): the genomes of soil and plant-associated and newly described type strains.</title>
        <authorList>
            <person name="Whitman W."/>
        </authorList>
    </citation>
    <scope>NUCLEOTIDE SEQUENCE [LARGE SCALE GENOMIC DNA]</scope>
    <source>
        <strain evidence="1 2">CECT 7015</strain>
    </source>
</reference>
<name>A0A839UFT4_9HYPH</name>